<dbReference type="AlphaFoldDB" id="D2W0W0"/>
<dbReference type="OMA" id="TKDWIMF"/>
<feature type="compositionally biased region" description="Polar residues" evidence="1">
    <location>
        <begin position="28"/>
        <end position="42"/>
    </location>
</feature>
<name>D2W0W0_NAEGR</name>
<gene>
    <name evidence="3" type="ORF">NAEGRDRAFT_81963</name>
</gene>
<dbReference type="RefSeq" id="XP_002669955.1">
    <property type="nucleotide sequence ID" value="XM_002669909.1"/>
</dbReference>
<dbReference type="Proteomes" id="UP000006671">
    <property type="component" value="Unassembled WGS sequence"/>
</dbReference>
<evidence type="ECO:0000313" key="4">
    <source>
        <dbReference type="Proteomes" id="UP000006671"/>
    </source>
</evidence>
<feature type="transmembrane region" description="Helical" evidence="2">
    <location>
        <begin position="227"/>
        <end position="243"/>
    </location>
</feature>
<dbReference type="InParanoid" id="D2W0W0"/>
<keyword evidence="2" id="KW-0812">Transmembrane</keyword>
<sequence>MSQQQPQALEDSISSSSSLSISQQQQLKTMTTMSSMENPDNDSSSQQFKLPSLSSSQLLNNSSSESEHIIYEINQQHDDDNEEIDQEPIITSGKEEKNQSSSSSSLSSRVSKLIDSIPLLKSMLGWLACIAVHTLFGIHPIFSRYLQSTSPNKFPPMLLVTSCHVAAILLYSPRIVYLLIVYLRNKWKNRKEIKEMKERTMNDDEEQQQQVVSNTALFERIKKRIKFFLPIISFFVSLVLRSFTNVVSSKYTSALFVQLFALTTPFILAFLTVFVYNRWFIRDVNNKEKFGLKAGLTMVVTFVGGAIIIIGSIVPKSENVSLPWYSFIFTYQIDFNSISENITLWDLLGIASSIISSVCLVWYMLSLRYMKQEESQGNAVSVTGESLFILQLFILALTFVVPSLIVDDWTLWTRLNTKDWIMFFGFTIFVYMMANHLNIFAISMLGSTRVGSMLALRLISTIFFSILILQESLKSIWQLLGCIIVLASVSYFMYSESQQEKKSATVQQPSPQEDEEEHNSTEMDTVELITRDSNENSQSGQVKNKEGDIMVH</sequence>
<dbReference type="OrthoDB" id="10260327at2759"/>
<dbReference type="SUPFAM" id="SSF103481">
    <property type="entry name" value="Multidrug resistance efflux transporter EmrE"/>
    <property type="match status" value="1"/>
</dbReference>
<feature type="transmembrane region" description="Helical" evidence="2">
    <location>
        <begin position="476"/>
        <end position="494"/>
    </location>
</feature>
<feature type="transmembrane region" description="Helical" evidence="2">
    <location>
        <begin position="420"/>
        <end position="442"/>
    </location>
</feature>
<feature type="transmembrane region" description="Helical" evidence="2">
    <location>
        <begin position="386"/>
        <end position="405"/>
    </location>
</feature>
<dbReference type="EMBL" id="GG738920">
    <property type="protein sequence ID" value="EFC37211.1"/>
    <property type="molecule type" value="Genomic_DNA"/>
</dbReference>
<organism evidence="4">
    <name type="scientific">Naegleria gruberi</name>
    <name type="common">Amoeba</name>
    <dbReference type="NCBI Taxonomy" id="5762"/>
    <lineage>
        <taxon>Eukaryota</taxon>
        <taxon>Discoba</taxon>
        <taxon>Heterolobosea</taxon>
        <taxon>Tetramitia</taxon>
        <taxon>Eutetramitia</taxon>
        <taxon>Vahlkampfiidae</taxon>
        <taxon>Naegleria</taxon>
    </lineage>
</organism>
<feature type="transmembrane region" description="Helical" evidence="2">
    <location>
        <begin position="119"/>
        <end position="138"/>
    </location>
</feature>
<feature type="region of interest" description="Disordered" evidence="1">
    <location>
        <begin position="1"/>
        <end position="59"/>
    </location>
</feature>
<accession>D2W0W0</accession>
<feature type="transmembrane region" description="Helical" evidence="2">
    <location>
        <begin position="454"/>
        <end position="470"/>
    </location>
</feature>
<dbReference type="InterPro" id="IPR037185">
    <property type="entry name" value="EmrE-like"/>
</dbReference>
<dbReference type="VEuPathDB" id="AmoebaDB:NAEGRDRAFT_81963"/>
<feature type="transmembrane region" description="Helical" evidence="2">
    <location>
        <begin position="255"/>
        <end position="276"/>
    </location>
</feature>
<dbReference type="GeneID" id="8856851"/>
<evidence type="ECO:0000256" key="2">
    <source>
        <dbReference type="SAM" id="Phobius"/>
    </source>
</evidence>
<keyword evidence="2" id="KW-1133">Transmembrane helix</keyword>
<feature type="transmembrane region" description="Helical" evidence="2">
    <location>
        <begin position="344"/>
        <end position="365"/>
    </location>
</feature>
<keyword evidence="4" id="KW-1185">Reference proteome</keyword>
<keyword evidence="2" id="KW-0472">Membrane</keyword>
<evidence type="ECO:0000256" key="1">
    <source>
        <dbReference type="SAM" id="MobiDB-lite"/>
    </source>
</evidence>
<dbReference type="PANTHER" id="PTHR22911">
    <property type="entry name" value="ACYL-MALONYL CONDENSING ENZYME-RELATED"/>
    <property type="match status" value="1"/>
</dbReference>
<protein>
    <submittedName>
        <fullName evidence="3">Predicted protein</fullName>
    </submittedName>
</protein>
<reference evidence="3 4" key="1">
    <citation type="journal article" date="2010" name="Cell">
        <title>The genome of Naegleria gruberi illuminates early eukaryotic versatility.</title>
        <authorList>
            <person name="Fritz-Laylin L.K."/>
            <person name="Prochnik S.E."/>
            <person name="Ginger M.L."/>
            <person name="Dacks J.B."/>
            <person name="Carpenter M.L."/>
            <person name="Field M.C."/>
            <person name="Kuo A."/>
            <person name="Paredez A."/>
            <person name="Chapman J."/>
            <person name="Pham J."/>
            <person name="Shu S."/>
            <person name="Neupane R."/>
            <person name="Cipriano M."/>
            <person name="Mancuso J."/>
            <person name="Tu H."/>
            <person name="Salamov A."/>
            <person name="Lindquist E."/>
            <person name="Shapiro H."/>
            <person name="Lucas S."/>
            <person name="Grigoriev I.V."/>
            <person name="Cande W.Z."/>
            <person name="Fulton C."/>
            <person name="Rokhsar D.S."/>
            <person name="Dawson S.C."/>
        </authorList>
    </citation>
    <scope>NUCLEOTIDE SEQUENCE [LARGE SCALE GENOMIC DNA]</scope>
    <source>
        <strain evidence="3 4">NEG-M</strain>
    </source>
</reference>
<feature type="transmembrane region" description="Helical" evidence="2">
    <location>
        <begin position="296"/>
        <end position="314"/>
    </location>
</feature>
<feature type="compositionally biased region" description="Basic and acidic residues" evidence="1">
    <location>
        <begin position="543"/>
        <end position="552"/>
    </location>
</feature>
<feature type="compositionally biased region" description="Low complexity" evidence="1">
    <location>
        <begin position="43"/>
        <end position="59"/>
    </location>
</feature>
<feature type="compositionally biased region" description="Low complexity" evidence="1">
    <location>
        <begin position="12"/>
        <end position="27"/>
    </location>
</feature>
<dbReference type="KEGG" id="ngr:NAEGRDRAFT_81963"/>
<feature type="transmembrane region" description="Helical" evidence="2">
    <location>
        <begin position="158"/>
        <end position="183"/>
    </location>
</feature>
<dbReference type="eggNOG" id="ENOG502SSZ8">
    <property type="taxonomic scope" value="Eukaryota"/>
</dbReference>
<evidence type="ECO:0000313" key="3">
    <source>
        <dbReference type="EMBL" id="EFC37211.1"/>
    </source>
</evidence>
<feature type="region of interest" description="Disordered" evidence="1">
    <location>
        <begin position="502"/>
        <end position="552"/>
    </location>
</feature>
<dbReference type="GO" id="GO:0016020">
    <property type="term" value="C:membrane"/>
    <property type="evidence" value="ECO:0007669"/>
    <property type="project" value="TreeGrafter"/>
</dbReference>
<proteinExistence type="predicted"/>